<organism evidence="1">
    <name type="scientific">bioreactor metagenome</name>
    <dbReference type="NCBI Taxonomy" id="1076179"/>
    <lineage>
        <taxon>unclassified sequences</taxon>
        <taxon>metagenomes</taxon>
        <taxon>ecological metagenomes</taxon>
    </lineage>
</organism>
<reference evidence="1" key="1">
    <citation type="submission" date="2019-08" db="EMBL/GenBank/DDBJ databases">
        <authorList>
            <person name="Kucharzyk K."/>
            <person name="Murdoch R.W."/>
            <person name="Higgins S."/>
            <person name="Loffler F."/>
        </authorList>
    </citation>
    <scope>NUCLEOTIDE SEQUENCE</scope>
</reference>
<sequence length="92" mass="10279">MHYGHQLSNHIPVQKHPESEAEFNTKTAMAYQLILNNLYLNTVLSTPPLQISSCMAITLSTLLIGLNYSMRPESKAEVSIQPLTIYAPCCLM</sequence>
<comment type="caution">
    <text evidence="1">The sequence shown here is derived from an EMBL/GenBank/DDBJ whole genome shotgun (WGS) entry which is preliminary data.</text>
</comment>
<gene>
    <name evidence="1" type="ORF">SDC9_137528</name>
</gene>
<accession>A0A645DM89</accession>
<protein>
    <submittedName>
        <fullName evidence="1">Uncharacterized protein</fullName>
    </submittedName>
</protein>
<name>A0A645DM89_9ZZZZ</name>
<dbReference type="EMBL" id="VSSQ01037659">
    <property type="protein sequence ID" value="MPM90407.1"/>
    <property type="molecule type" value="Genomic_DNA"/>
</dbReference>
<proteinExistence type="predicted"/>
<evidence type="ECO:0000313" key="1">
    <source>
        <dbReference type="EMBL" id="MPM90407.1"/>
    </source>
</evidence>
<dbReference type="AlphaFoldDB" id="A0A645DM89"/>